<evidence type="ECO:0000313" key="4">
    <source>
        <dbReference type="EMBL" id="KAJ8062627.1"/>
    </source>
</evidence>
<sequence length="220" mass="24555">MALSSDGSILVTGSVNKHIMIWCSTMEEPRQWHLQQTLVDGIKEVSSDGSVIMALSDVIIIWRRTKNQPPRWTSRIMLPAQGNFESGSPVVLSPDGSSIAAGFENGDIIIWDIASEEYHSRSNKTYKRLGLDLPVKLLAYSSNSSLLASNQNDRSVRVWGPSYITNEIQNYYCYSLDAGEHFYPTAISFSPNSELLVLGFSDGIIRIIDITPQIPFCNRH</sequence>
<dbReference type="Proteomes" id="UP001152300">
    <property type="component" value="Unassembled WGS sequence"/>
</dbReference>
<keyword evidence="5" id="KW-1185">Reference proteome</keyword>
<dbReference type="AlphaFoldDB" id="A0A9X0DI88"/>
<evidence type="ECO:0000256" key="1">
    <source>
        <dbReference type="ARBA" id="ARBA00022574"/>
    </source>
</evidence>
<dbReference type="Pfam" id="PF00400">
    <property type="entry name" value="WD40"/>
    <property type="match status" value="4"/>
</dbReference>
<dbReference type="SMART" id="SM00320">
    <property type="entry name" value="WD40"/>
    <property type="match status" value="3"/>
</dbReference>
<keyword evidence="1 3" id="KW-0853">WD repeat</keyword>
<dbReference type="InterPro" id="IPR015943">
    <property type="entry name" value="WD40/YVTN_repeat-like_dom_sf"/>
</dbReference>
<dbReference type="PROSITE" id="PS00678">
    <property type="entry name" value="WD_REPEATS_1"/>
    <property type="match status" value="1"/>
</dbReference>
<name>A0A9X0DI88_9HELO</name>
<dbReference type="InterPro" id="IPR036322">
    <property type="entry name" value="WD40_repeat_dom_sf"/>
</dbReference>
<dbReference type="PROSITE" id="PS50082">
    <property type="entry name" value="WD_REPEATS_2"/>
    <property type="match status" value="3"/>
</dbReference>
<dbReference type="Gene3D" id="2.130.10.10">
    <property type="entry name" value="YVTN repeat-like/Quinoprotein amine dehydrogenase"/>
    <property type="match status" value="1"/>
</dbReference>
<dbReference type="EMBL" id="JAPEIS010000010">
    <property type="protein sequence ID" value="KAJ8062627.1"/>
    <property type="molecule type" value="Genomic_DNA"/>
</dbReference>
<reference evidence="4" key="1">
    <citation type="submission" date="2022-11" db="EMBL/GenBank/DDBJ databases">
        <title>Genome Resource of Sclerotinia nivalis Strain SnTB1, a Plant Pathogen Isolated from American Ginseng.</title>
        <authorList>
            <person name="Fan S."/>
        </authorList>
    </citation>
    <scope>NUCLEOTIDE SEQUENCE</scope>
    <source>
        <strain evidence="4">SnTB1</strain>
    </source>
</reference>
<evidence type="ECO:0000256" key="2">
    <source>
        <dbReference type="ARBA" id="ARBA00022737"/>
    </source>
</evidence>
<dbReference type="InterPro" id="IPR019775">
    <property type="entry name" value="WD40_repeat_CS"/>
</dbReference>
<keyword evidence="2" id="KW-0677">Repeat</keyword>
<organism evidence="4 5">
    <name type="scientific">Sclerotinia nivalis</name>
    <dbReference type="NCBI Taxonomy" id="352851"/>
    <lineage>
        <taxon>Eukaryota</taxon>
        <taxon>Fungi</taxon>
        <taxon>Dikarya</taxon>
        <taxon>Ascomycota</taxon>
        <taxon>Pezizomycotina</taxon>
        <taxon>Leotiomycetes</taxon>
        <taxon>Helotiales</taxon>
        <taxon>Sclerotiniaceae</taxon>
        <taxon>Sclerotinia</taxon>
    </lineage>
</organism>
<gene>
    <name evidence="4" type="ORF">OCU04_009150</name>
</gene>
<evidence type="ECO:0000256" key="3">
    <source>
        <dbReference type="PROSITE-ProRule" id="PRU00221"/>
    </source>
</evidence>
<dbReference type="SUPFAM" id="SSF50978">
    <property type="entry name" value="WD40 repeat-like"/>
    <property type="match status" value="1"/>
</dbReference>
<dbReference type="PANTHER" id="PTHR19879:SF9">
    <property type="entry name" value="TRANSCRIPTION INITIATION FACTOR TFIID SUBUNIT 5"/>
    <property type="match status" value="1"/>
</dbReference>
<feature type="repeat" description="WD" evidence="3">
    <location>
        <begin position="1"/>
        <end position="22"/>
    </location>
</feature>
<evidence type="ECO:0000313" key="5">
    <source>
        <dbReference type="Proteomes" id="UP001152300"/>
    </source>
</evidence>
<dbReference type="InterPro" id="IPR001680">
    <property type="entry name" value="WD40_rpt"/>
</dbReference>
<feature type="repeat" description="WD" evidence="3">
    <location>
        <begin position="90"/>
        <end position="121"/>
    </location>
</feature>
<comment type="caution">
    <text evidence="4">The sequence shown here is derived from an EMBL/GenBank/DDBJ whole genome shotgun (WGS) entry which is preliminary data.</text>
</comment>
<dbReference type="PANTHER" id="PTHR19879">
    <property type="entry name" value="TRANSCRIPTION INITIATION FACTOR TFIID"/>
    <property type="match status" value="1"/>
</dbReference>
<proteinExistence type="predicted"/>
<accession>A0A9X0DI88</accession>
<protein>
    <submittedName>
        <fullName evidence="4">Uncharacterized protein</fullName>
    </submittedName>
</protein>
<feature type="repeat" description="WD" evidence="3">
    <location>
        <begin position="135"/>
        <end position="159"/>
    </location>
</feature>